<dbReference type="Pfam" id="PF13487">
    <property type="entry name" value="HD_5"/>
    <property type="match status" value="1"/>
</dbReference>
<reference evidence="2" key="1">
    <citation type="submission" date="2020-11" db="EMBL/GenBank/DDBJ databases">
        <title>Azospira inquinata sp. nov.</title>
        <authorList>
            <person name="Moe W.M."/>
            <person name="Mikes M.C."/>
        </authorList>
    </citation>
    <scope>NUCLEOTIDE SEQUENCE</scope>
    <source>
        <strain evidence="2">Azo-3</strain>
    </source>
</reference>
<evidence type="ECO:0000313" key="2">
    <source>
        <dbReference type="EMBL" id="QWT47871.1"/>
    </source>
</evidence>
<accession>A0A975SK83</accession>
<dbReference type="RefSeq" id="WP_216130119.1">
    <property type="nucleotide sequence ID" value="NZ_CP064782.1"/>
</dbReference>
<gene>
    <name evidence="2" type="ORF">Azoinq_08265</name>
</gene>
<dbReference type="Proteomes" id="UP000683428">
    <property type="component" value="Chromosome"/>
</dbReference>
<name>A0A975SK83_9RHOO</name>
<sequence length="357" mass="38944">MGRRTDVGDREIRLPEMEAQAFQPIIDALTAHVALLDGAATIVAVNRAWMRFSDANQNHQANYGIGSNYLALLDATERCPCGRKAAEDGAVARQVAEGLRQVLAGSRDKFQMEYPCDSPTERHWYLLTITPFPGDGLLRAVVAHEDLTPLRLAQEASLNQAVQLAGAFSGAVEAIVRFIEKRDPYTAGHQHQVATLCQAMAETMGLPPRQREGLILGAKIHDIGKIAVPVDILCKPGKLSGPEMEIIRMHPQTGYDILQDIPFPWPIAAMVAQHHERLDGTGYPNGLKGDAICLEARIIAVADVFDAITSHRPYRPARDQACGIEELQSGRGRIYDARAVDALLAHLAGERAPFKAA</sequence>
<dbReference type="AlphaFoldDB" id="A0A975SK83"/>
<feature type="domain" description="HD-GYP" evidence="1">
    <location>
        <begin position="164"/>
        <end position="357"/>
    </location>
</feature>
<dbReference type="PANTHER" id="PTHR43155">
    <property type="entry name" value="CYCLIC DI-GMP PHOSPHODIESTERASE PA4108-RELATED"/>
    <property type="match status" value="1"/>
</dbReference>
<dbReference type="PROSITE" id="PS51832">
    <property type="entry name" value="HD_GYP"/>
    <property type="match status" value="1"/>
</dbReference>
<dbReference type="GO" id="GO:0008081">
    <property type="term" value="F:phosphoric diester hydrolase activity"/>
    <property type="evidence" value="ECO:0007669"/>
    <property type="project" value="UniProtKB-ARBA"/>
</dbReference>
<keyword evidence="3" id="KW-1185">Reference proteome</keyword>
<evidence type="ECO:0000259" key="1">
    <source>
        <dbReference type="PROSITE" id="PS51832"/>
    </source>
</evidence>
<dbReference type="InterPro" id="IPR003607">
    <property type="entry name" value="HD/PDEase_dom"/>
</dbReference>
<proteinExistence type="predicted"/>
<evidence type="ECO:0000313" key="3">
    <source>
        <dbReference type="Proteomes" id="UP000683428"/>
    </source>
</evidence>
<dbReference type="PANTHER" id="PTHR43155:SF2">
    <property type="entry name" value="CYCLIC DI-GMP PHOSPHODIESTERASE PA4108"/>
    <property type="match status" value="1"/>
</dbReference>
<organism evidence="2 3">
    <name type="scientific">Azospira inquinata</name>
    <dbReference type="NCBI Taxonomy" id="2785627"/>
    <lineage>
        <taxon>Bacteria</taxon>
        <taxon>Pseudomonadati</taxon>
        <taxon>Pseudomonadota</taxon>
        <taxon>Betaproteobacteria</taxon>
        <taxon>Rhodocyclales</taxon>
        <taxon>Rhodocyclaceae</taxon>
        <taxon>Azospira</taxon>
    </lineage>
</organism>
<dbReference type="SMART" id="SM00471">
    <property type="entry name" value="HDc"/>
    <property type="match status" value="1"/>
</dbReference>
<dbReference type="EMBL" id="CP064782">
    <property type="protein sequence ID" value="QWT47871.1"/>
    <property type="molecule type" value="Genomic_DNA"/>
</dbReference>
<protein>
    <submittedName>
        <fullName evidence="2">HD-GYP domain-containing protein</fullName>
    </submittedName>
</protein>
<dbReference type="InterPro" id="IPR037522">
    <property type="entry name" value="HD_GYP_dom"/>
</dbReference>
<dbReference type="CDD" id="cd00077">
    <property type="entry name" value="HDc"/>
    <property type="match status" value="1"/>
</dbReference>
<dbReference type="KEGG" id="aiq:Azoinq_08265"/>